<keyword evidence="6 9" id="KW-1133">Transmembrane helix</keyword>
<dbReference type="GO" id="GO:0016887">
    <property type="term" value="F:ATP hydrolysis activity"/>
    <property type="evidence" value="ECO:0007669"/>
    <property type="project" value="InterPro"/>
</dbReference>
<evidence type="ECO:0000256" key="1">
    <source>
        <dbReference type="ARBA" id="ARBA00004651"/>
    </source>
</evidence>
<dbReference type="GO" id="GO:0005886">
    <property type="term" value="C:plasma membrane"/>
    <property type="evidence" value="ECO:0007669"/>
    <property type="project" value="UniProtKB-SubCell"/>
</dbReference>
<evidence type="ECO:0000313" key="12">
    <source>
        <dbReference type="Proteomes" id="UP000252530"/>
    </source>
</evidence>
<evidence type="ECO:0000256" key="8">
    <source>
        <dbReference type="SAM" id="MobiDB-lite"/>
    </source>
</evidence>
<dbReference type="SMART" id="SM00746">
    <property type="entry name" value="TRASH"/>
    <property type="match status" value="1"/>
</dbReference>
<dbReference type="Gene3D" id="3.40.50.1000">
    <property type="entry name" value="HAD superfamily/HAD-like"/>
    <property type="match status" value="1"/>
</dbReference>
<dbReference type="InterPro" id="IPR059000">
    <property type="entry name" value="ATPase_P-type_domA"/>
</dbReference>
<dbReference type="GO" id="GO:0043682">
    <property type="term" value="F:P-type divalent copper transporter activity"/>
    <property type="evidence" value="ECO:0007669"/>
    <property type="project" value="TreeGrafter"/>
</dbReference>
<dbReference type="SUPFAM" id="SSF56784">
    <property type="entry name" value="HAD-like"/>
    <property type="match status" value="1"/>
</dbReference>
<feature type="transmembrane region" description="Helical" evidence="9">
    <location>
        <begin position="484"/>
        <end position="506"/>
    </location>
</feature>
<feature type="transmembrane region" description="Helical" evidence="9">
    <location>
        <begin position="712"/>
        <end position="731"/>
    </location>
</feature>
<keyword evidence="7 9" id="KW-0472">Membrane</keyword>
<accession>A0A366K9D3</accession>
<comment type="subcellular location">
    <subcellularLocation>
        <location evidence="1">Cell membrane</location>
        <topology evidence="1">Multi-pass membrane protein</topology>
    </subcellularLocation>
</comment>
<dbReference type="Pfam" id="PF13473">
    <property type="entry name" value="Cupredoxin_1"/>
    <property type="match status" value="1"/>
</dbReference>
<protein>
    <submittedName>
        <fullName evidence="11">ATPase</fullName>
    </submittedName>
</protein>
<gene>
    <name evidence="11" type="ORF">CRD60_05025</name>
</gene>
<evidence type="ECO:0000256" key="5">
    <source>
        <dbReference type="ARBA" id="ARBA00022967"/>
    </source>
</evidence>
<keyword evidence="3 9" id="KW-0812">Transmembrane</keyword>
<dbReference type="InterPro" id="IPR011017">
    <property type="entry name" value="TRASH_dom"/>
</dbReference>
<dbReference type="GO" id="GO:0005524">
    <property type="term" value="F:ATP binding"/>
    <property type="evidence" value="ECO:0007669"/>
    <property type="project" value="InterPro"/>
</dbReference>
<dbReference type="PANTHER" id="PTHR43520:SF8">
    <property type="entry name" value="P-TYPE CU(+) TRANSPORTER"/>
    <property type="match status" value="1"/>
</dbReference>
<dbReference type="FunFam" id="2.70.150.10:FF:000002">
    <property type="entry name" value="Copper-transporting ATPase 1, putative"/>
    <property type="match status" value="1"/>
</dbReference>
<feature type="transmembrane region" description="Helical" evidence="9">
    <location>
        <begin position="291"/>
        <end position="309"/>
    </location>
</feature>
<feature type="domain" description="TRASH" evidence="10">
    <location>
        <begin position="849"/>
        <end position="887"/>
    </location>
</feature>
<dbReference type="InterPro" id="IPR023214">
    <property type="entry name" value="HAD_sf"/>
</dbReference>
<evidence type="ECO:0000256" key="7">
    <source>
        <dbReference type="ARBA" id="ARBA00023136"/>
    </source>
</evidence>
<proteinExistence type="inferred from homology"/>
<dbReference type="Pfam" id="PF00702">
    <property type="entry name" value="Hydrolase"/>
    <property type="match status" value="1"/>
</dbReference>
<evidence type="ECO:0000313" key="11">
    <source>
        <dbReference type="EMBL" id="RBP97937.1"/>
    </source>
</evidence>
<dbReference type="Gene3D" id="2.70.150.10">
    <property type="entry name" value="Calcium-transporting ATPase, cytoplasmic transduction domain A"/>
    <property type="match status" value="1"/>
</dbReference>
<evidence type="ECO:0000256" key="4">
    <source>
        <dbReference type="ARBA" id="ARBA00022723"/>
    </source>
</evidence>
<feature type="transmembrane region" description="Helical" evidence="9">
    <location>
        <begin position="459"/>
        <end position="478"/>
    </location>
</feature>
<dbReference type="RefSeq" id="WP_113860186.1">
    <property type="nucleotide sequence ID" value="NZ_PDCG01000003.1"/>
</dbReference>
<dbReference type="OrthoDB" id="7059309at2"/>
<dbReference type="InterPro" id="IPR018303">
    <property type="entry name" value="ATPase_P-typ_P_site"/>
</dbReference>
<dbReference type="GO" id="GO:0055070">
    <property type="term" value="P:copper ion homeostasis"/>
    <property type="evidence" value="ECO:0007669"/>
    <property type="project" value="TreeGrafter"/>
</dbReference>
<dbReference type="InterPro" id="IPR008972">
    <property type="entry name" value="Cupredoxin"/>
</dbReference>
<dbReference type="Proteomes" id="UP000252530">
    <property type="component" value="Unassembled WGS sequence"/>
</dbReference>
<comment type="similarity">
    <text evidence="2">Belongs to the cation transport ATPase (P-type) (TC 3.A.3) family. Type IB subfamily.</text>
</comment>
<dbReference type="Pfam" id="PF00122">
    <property type="entry name" value="E1-E2_ATPase"/>
    <property type="match status" value="1"/>
</dbReference>
<dbReference type="SUPFAM" id="SSF81665">
    <property type="entry name" value="Calcium ATPase, transmembrane domain M"/>
    <property type="match status" value="1"/>
</dbReference>
<dbReference type="InterPro" id="IPR028096">
    <property type="entry name" value="EfeO_Cupredoxin"/>
</dbReference>
<dbReference type="InterPro" id="IPR007029">
    <property type="entry name" value="YHS_dom"/>
</dbReference>
<comment type="caution">
    <text evidence="11">The sequence shown here is derived from an EMBL/GenBank/DDBJ whole genome shotgun (WGS) entry which is preliminary data.</text>
</comment>
<keyword evidence="5" id="KW-1278">Translocase</keyword>
<evidence type="ECO:0000256" key="2">
    <source>
        <dbReference type="ARBA" id="ARBA00006024"/>
    </source>
</evidence>
<dbReference type="AlphaFoldDB" id="A0A366K9D3"/>
<feature type="region of interest" description="Disordered" evidence="8">
    <location>
        <begin position="769"/>
        <end position="788"/>
    </location>
</feature>
<dbReference type="InterPro" id="IPR036412">
    <property type="entry name" value="HAD-like_sf"/>
</dbReference>
<evidence type="ECO:0000256" key="9">
    <source>
        <dbReference type="SAM" id="Phobius"/>
    </source>
</evidence>
<dbReference type="GO" id="GO:0016491">
    <property type="term" value="F:oxidoreductase activity"/>
    <property type="evidence" value="ECO:0007669"/>
    <property type="project" value="InterPro"/>
</dbReference>
<feature type="transmembrane region" description="Helical" evidence="9">
    <location>
        <begin position="6"/>
        <end position="28"/>
    </location>
</feature>
<name>A0A366K9D3_9BIFI</name>
<organism evidence="11 12">
    <name type="scientific">Bifidobacterium aemilianum</name>
    <dbReference type="NCBI Taxonomy" id="2493120"/>
    <lineage>
        <taxon>Bacteria</taxon>
        <taxon>Bacillati</taxon>
        <taxon>Actinomycetota</taxon>
        <taxon>Actinomycetes</taxon>
        <taxon>Bifidobacteriales</taxon>
        <taxon>Bifidobacteriaceae</taxon>
        <taxon>Bifidobacterium</taxon>
    </lineage>
</organism>
<dbReference type="Gene3D" id="2.60.40.420">
    <property type="entry name" value="Cupredoxins - blue copper proteins"/>
    <property type="match status" value="1"/>
</dbReference>
<feature type="transmembrane region" description="Helical" evidence="9">
    <location>
        <begin position="737"/>
        <end position="758"/>
    </location>
</feature>
<evidence type="ECO:0000259" key="10">
    <source>
        <dbReference type="SMART" id="SM00746"/>
    </source>
</evidence>
<keyword evidence="4" id="KW-0479">Metal-binding</keyword>
<dbReference type="InterPro" id="IPR023298">
    <property type="entry name" value="ATPase_P-typ_TM_dom_sf"/>
</dbReference>
<dbReference type="InterPro" id="IPR001757">
    <property type="entry name" value="P_typ_ATPase"/>
</dbReference>
<dbReference type="GO" id="GO:0005507">
    <property type="term" value="F:copper ion binding"/>
    <property type="evidence" value="ECO:0007669"/>
    <property type="project" value="TreeGrafter"/>
</dbReference>
<feature type="transmembrane region" description="Helical" evidence="9">
    <location>
        <begin position="262"/>
        <end position="285"/>
    </location>
</feature>
<dbReference type="CDD" id="cd02094">
    <property type="entry name" value="P-type_ATPase_Cu-like"/>
    <property type="match status" value="1"/>
</dbReference>
<evidence type="ECO:0000256" key="3">
    <source>
        <dbReference type="ARBA" id="ARBA00022692"/>
    </source>
</evidence>
<dbReference type="PRINTS" id="PR00943">
    <property type="entry name" value="CUATPASE"/>
</dbReference>
<dbReference type="Gene3D" id="1.10.620.20">
    <property type="entry name" value="Ribonucleotide Reductase, subunit A"/>
    <property type="match status" value="1"/>
</dbReference>
<dbReference type="PANTHER" id="PTHR43520">
    <property type="entry name" value="ATP7, ISOFORM B"/>
    <property type="match status" value="1"/>
</dbReference>
<keyword evidence="12" id="KW-1185">Reference proteome</keyword>
<dbReference type="NCBIfam" id="TIGR01494">
    <property type="entry name" value="ATPase_P-type"/>
    <property type="match status" value="2"/>
</dbReference>
<dbReference type="PRINTS" id="PR00119">
    <property type="entry name" value="CATATPASE"/>
</dbReference>
<dbReference type="SUPFAM" id="SSF49503">
    <property type="entry name" value="Cupredoxins"/>
    <property type="match status" value="1"/>
</dbReference>
<dbReference type="InterPro" id="IPR012348">
    <property type="entry name" value="RNR-like"/>
</dbReference>
<sequence>MVFDKVVIGAGILVVAALLTWLILWFFFSRQKGTAGTLENGVQAATVTVKGGYSPSVITMAPGTPIELTFDRQETGECTSHVVFSDLGLDAMLPGNQVTHVKLPPLAPGEYPFACGMNMVHGLLRVGSPEADGSADGTQSASESGSGDPVSSTSAVKSVGAATPTAGYSAADAIRNEEQEAVERCHEIKDTTRLFVIALVLTLPVFLTSMTNMLVMGLIPMWMVNPWLQALLITPVMFYCGWPIHRVGWPALVHRSPDMNSLVALGATAAYLYSLVVCVAPGIMPEGSREPYFESVGVVIALVLLGRLLEAKAREGTGQAVQSLIKLRPRKALLVDEETVAKGPQAWENLANLREVATDDLAQGNLLVIKAGERIPTDGVVLAGSGQVDESMITGESKPVSRGEGQPLTGATILLKGNLVMRVTQVGGDTVLSQIVSLVARAQATKAPVQQLADRIARIFVPVVMVIAVWTFAIWMAFGPQPALAHAVITAVSVLIIACPCALGLATPLSVTAATGLGASKGVLVTSAKALERARNIRTVVFDKTGTITRGVIDADSRLDSPSYEGDPVKEGSAEAVVALRRAGIRTVMLSGDKAEVAARIASEVGIDTVIAQVRPDGKAYWIKRLQDERDAQAKAQSSSGRRGSQGLIAMVGDGINDAPALAQADLGIAIGTGTDVAMQSADVTLMSGDLRGVVRIINLSRATMRNIGENLMWAFGYNVIGIPLAAGLLYPLTGWLLSPMIAGLAMALSSLCLVLNANRLRHAEIRQDSIGHPGGGDESGSKAASQSGLVAGNEPQVIVDDRSDLVTPNGAASQSGMTGSNTHHNKENPMDMNMSDKAAAKGAATATDPVCGMSVTVNDEAINREYQGKTYYFCGERCAENFMKAPEVFLSK</sequence>
<dbReference type="PROSITE" id="PS00154">
    <property type="entry name" value="ATPASE_E1_E2"/>
    <property type="match status" value="1"/>
</dbReference>
<feature type="transmembrane region" description="Helical" evidence="9">
    <location>
        <begin position="224"/>
        <end position="242"/>
    </location>
</feature>
<dbReference type="SUPFAM" id="SSF81653">
    <property type="entry name" value="Calcium ATPase, transduction domain A"/>
    <property type="match status" value="1"/>
</dbReference>
<evidence type="ECO:0000256" key="6">
    <source>
        <dbReference type="ARBA" id="ARBA00022989"/>
    </source>
</evidence>
<feature type="compositionally biased region" description="Polar residues" evidence="8">
    <location>
        <begin position="136"/>
        <end position="156"/>
    </location>
</feature>
<reference evidence="11 12" key="1">
    <citation type="submission" date="2017-10" db="EMBL/GenBank/DDBJ databases">
        <title>Bifidobacterium xylocopum sp. nov. and Bifidobacterium aemilianum sp. nov., from the carpenter bee (Xylocopa violacea) digestive tract.</title>
        <authorList>
            <person name="Alberoni D."/>
            <person name="Baffoni L."/>
            <person name="Di Gioia D."/>
            <person name="Gaggia F."/>
            <person name="Biavati B."/>
        </authorList>
    </citation>
    <scope>NUCLEOTIDE SEQUENCE [LARGE SCALE GENOMIC DNA]</scope>
    <source>
        <strain evidence="11 12">XV10</strain>
    </source>
</reference>
<feature type="transmembrane region" description="Helical" evidence="9">
    <location>
        <begin position="194"/>
        <end position="218"/>
    </location>
</feature>
<dbReference type="EMBL" id="PDCG01000003">
    <property type="protein sequence ID" value="RBP97937.1"/>
    <property type="molecule type" value="Genomic_DNA"/>
</dbReference>
<dbReference type="InterPro" id="IPR008250">
    <property type="entry name" value="ATPase_P-typ_transduc_dom_A_sf"/>
</dbReference>
<feature type="region of interest" description="Disordered" evidence="8">
    <location>
        <begin position="128"/>
        <end position="158"/>
    </location>
</feature>
<dbReference type="Pfam" id="PF04945">
    <property type="entry name" value="YHS"/>
    <property type="match status" value="1"/>
</dbReference>